<dbReference type="InterPro" id="IPR037523">
    <property type="entry name" value="VOC_core"/>
</dbReference>
<name>A0A846MYN0_9PROT</name>
<proteinExistence type="predicted"/>
<evidence type="ECO:0000259" key="1">
    <source>
        <dbReference type="PROSITE" id="PS51819"/>
    </source>
</evidence>
<feature type="domain" description="VOC" evidence="1">
    <location>
        <begin position="5"/>
        <end position="113"/>
    </location>
</feature>
<dbReference type="Gene3D" id="3.10.180.10">
    <property type="entry name" value="2,3-Dihydroxybiphenyl 1,2-Dioxygenase, domain 1"/>
    <property type="match status" value="1"/>
</dbReference>
<keyword evidence="2" id="KW-0456">Lyase</keyword>
<keyword evidence="2" id="KW-0560">Oxidoreductase</keyword>
<dbReference type="InterPro" id="IPR004360">
    <property type="entry name" value="Glyas_Fos-R_dOase_dom"/>
</dbReference>
<reference evidence="2 3" key="1">
    <citation type="submission" date="2020-03" db="EMBL/GenBank/DDBJ databases">
        <title>Genomic Encyclopedia of Type Strains, Phase IV (KMG-IV): sequencing the most valuable type-strain genomes for metagenomic binning, comparative biology and taxonomic classification.</title>
        <authorList>
            <person name="Goeker M."/>
        </authorList>
    </citation>
    <scope>NUCLEOTIDE SEQUENCE [LARGE SCALE GENOMIC DNA]</scope>
    <source>
        <strain evidence="2 3">DSM 19867</strain>
    </source>
</reference>
<dbReference type="Pfam" id="PF00903">
    <property type="entry name" value="Glyoxalase"/>
    <property type="match status" value="1"/>
</dbReference>
<dbReference type="GO" id="GO:0051213">
    <property type="term" value="F:dioxygenase activity"/>
    <property type="evidence" value="ECO:0007669"/>
    <property type="project" value="UniProtKB-KW"/>
</dbReference>
<dbReference type="PROSITE" id="PS51819">
    <property type="entry name" value="VOC"/>
    <property type="match status" value="1"/>
</dbReference>
<accession>A0A846MYN0</accession>
<keyword evidence="3" id="KW-1185">Reference proteome</keyword>
<dbReference type="SUPFAM" id="SSF54593">
    <property type="entry name" value="Glyoxalase/Bleomycin resistance protein/Dihydroxybiphenyl dioxygenase"/>
    <property type="match status" value="1"/>
</dbReference>
<protein>
    <submittedName>
        <fullName evidence="2">Catechol 2,3-dioxygenase-like lactoylglutathione lyase family enzyme</fullName>
    </submittedName>
</protein>
<gene>
    <name evidence="2" type="ORF">FHS83_001519</name>
</gene>
<dbReference type="GO" id="GO:0016829">
    <property type="term" value="F:lyase activity"/>
    <property type="evidence" value="ECO:0007669"/>
    <property type="project" value="UniProtKB-KW"/>
</dbReference>
<dbReference type="InterPro" id="IPR029068">
    <property type="entry name" value="Glyas_Bleomycin-R_OHBP_Dase"/>
</dbReference>
<evidence type="ECO:0000313" key="2">
    <source>
        <dbReference type="EMBL" id="NIK88201.1"/>
    </source>
</evidence>
<comment type="caution">
    <text evidence="2">The sequence shown here is derived from an EMBL/GenBank/DDBJ whole genome shotgun (WGS) entry which is preliminary data.</text>
</comment>
<keyword evidence="2" id="KW-0223">Dioxygenase</keyword>
<dbReference type="RefSeq" id="WP_167082393.1">
    <property type="nucleotide sequence ID" value="NZ_BAAADC010000001.1"/>
</dbReference>
<dbReference type="EMBL" id="JAASRM010000001">
    <property type="protein sequence ID" value="NIK88201.1"/>
    <property type="molecule type" value="Genomic_DNA"/>
</dbReference>
<dbReference type="Proteomes" id="UP000570514">
    <property type="component" value="Unassembled WGS sequence"/>
</dbReference>
<evidence type="ECO:0000313" key="3">
    <source>
        <dbReference type="Proteomes" id="UP000570514"/>
    </source>
</evidence>
<organism evidence="2 3">
    <name type="scientific">Rhizomicrobium palustre</name>
    <dbReference type="NCBI Taxonomy" id="189966"/>
    <lineage>
        <taxon>Bacteria</taxon>
        <taxon>Pseudomonadati</taxon>
        <taxon>Pseudomonadota</taxon>
        <taxon>Alphaproteobacteria</taxon>
        <taxon>Micropepsales</taxon>
        <taxon>Micropepsaceae</taxon>
        <taxon>Rhizomicrobium</taxon>
    </lineage>
</organism>
<sequence length="142" mass="15864">MSNTAFESVSPVLRVAELSAAIAYYTEKLGFQVRWQSPVFANVGRGRCCIFLSQGDQGAGRAWVWAGVEDVDAVYEEYQASGAKIRNPPTNYPWSCEMQVEDLDGNVLRLGSDRKAGQPIGEWLDENGQRWRSVDGDWQKAE</sequence>
<dbReference type="AlphaFoldDB" id="A0A846MYN0"/>